<dbReference type="InterPro" id="IPR013216">
    <property type="entry name" value="Methyltransf_11"/>
</dbReference>
<dbReference type="EC" id="2.1.1.-" evidence="2"/>
<sequence>MIEDQFTCPLCGFHGAFMVVRGRPHAQCPQCLSLERHRLQFVMLKKVFVDRDTKKMTALHFAPEQCLRPHMLAMFENYQTADLYRQNVDHQVDIQSLPFADETYDFVFASHVLEHVQNDIKALCEIKRILRPNGVAILPVPIVGLITVEYSEPDPTQDYHVRAPGLDYYERYKNIFSSIVMVSSLDVEPSIQPFVYSNNEYVVSNGEWVHPYWLEGRKFIDKIPICYR</sequence>
<organism evidence="2 3">
    <name type="scientific">Aeromonas allosaccharophila</name>
    <dbReference type="NCBI Taxonomy" id="656"/>
    <lineage>
        <taxon>Bacteria</taxon>
        <taxon>Pseudomonadati</taxon>
        <taxon>Pseudomonadota</taxon>
        <taxon>Gammaproteobacteria</taxon>
        <taxon>Aeromonadales</taxon>
        <taxon>Aeromonadaceae</taxon>
        <taxon>Aeromonas</taxon>
    </lineage>
</organism>
<name>A0ABZ0FFB0_9GAMM</name>
<dbReference type="Pfam" id="PF08241">
    <property type="entry name" value="Methyltransf_11"/>
    <property type="match status" value="1"/>
</dbReference>
<protein>
    <submittedName>
        <fullName evidence="2">Class I SAM-dependent methyltransferase</fullName>
        <ecNumber evidence="2">2.1.1.-</ecNumber>
    </submittedName>
</protein>
<dbReference type="Gene3D" id="3.40.50.150">
    <property type="entry name" value="Vaccinia Virus protein VP39"/>
    <property type="match status" value="1"/>
</dbReference>
<dbReference type="SUPFAM" id="SSF53335">
    <property type="entry name" value="S-adenosyl-L-methionine-dependent methyltransferases"/>
    <property type="match status" value="1"/>
</dbReference>
<keyword evidence="3" id="KW-1185">Reference proteome</keyword>
<dbReference type="Proteomes" id="UP001302667">
    <property type="component" value="Chromosome"/>
</dbReference>
<evidence type="ECO:0000259" key="1">
    <source>
        <dbReference type="Pfam" id="PF08241"/>
    </source>
</evidence>
<dbReference type="CDD" id="cd02440">
    <property type="entry name" value="AdoMet_MTases"/>
    <property type="match status" value="1"/>
</dbReference>
<dbReference type="InterPro" id="IPR029063">
    <property type="entry name" value="SAM-dependent_MTases_sf"/>
</dbReference>
<evidence type="ECO:0000313" key="3">
    <source>
        <dbReference type="Proteomes" id="UP001302667"/>
    </source>
</evidence>
<proteinExistence type="predicted"/>
<dbReference type="GO" id="GO:0032259">
    <property type="term" value="P:methylation"/>
    <property type="evidence" value="ECO:0007669"/>
    <property type="project" value="UniProtKB-KW"/>
</dbReference>
<dbReference type="GO" id="GO:0008168">
    <property type="term" value="F:methyltransferase activity"/>
    <property type="evidence" value="ECO:0007669"/>
    <property type="project" value="UniProtKB-KW"/>
</dbReference>
<dbReference type="RefSeq" id="WP_317103949.1">
    <property type="nucleotide sequence ID" value="NZ_CP136584.1"/>
</dbReference>
<keyword evidence="2" id="KW-0808">Transferase</keyword>
<keyword evidence="2" id="KW-0489">Methyltransferase</keyword>
<gene>
    <name evidence="2" type="ORF">RY972_08395</name>
</gene>
<accession>A0ABZ0FFB0</accession>
<dbReference type="EMBL" id="CP136584">
    <property type="protein sequence ID" value="WOE68056.1"/>
    <property type="molecule type" value="Genomic_DNA"/>
</dbReference>
<reference evidence="2 3" key="1">
    <citation type="submission" date="2023-10" db="EMBL/GenBank/DDBJ databases">
        <title>Genome analysis of psychrotrophic aerobic bacterium Aeromonas allosaccharophila BIM B-1809 isolated from infected fish.</title>
        <authorList>
            <person name="Leanovich S.I."/>
            <person name="Sidarenka A.V."/>
            <person name="Akhremchuk A.E."/>
            <person name="Sikolenko M.A."/>
            <person name="Valentovich L.N."/>
        </authorList>
    </citation>
    <scope>NUCLEOTIDE SEQUENCE [LARGE SCALE GENOMIC DNA]</scope>
    <source>
        <strain evidence="2 3">BIM B-1809</strain>
    </source>
</reference>
<feature type="domain" description="Methyltransferase type 11" evidence="1">
    <location>
        <begin position="82"/>
        <end position="137"/>
    </location>
</feature>
<evidence type="ECO:0000313" key="2">
    <source>
        <dbReference type="EMBL" id="WOE68056.1"/>
    </source>
</evidence>